<feature type="region of interest" description="Disordered" evidence="1">
    <location>
        <begin position="1"/>
        <end position="21"/>
    </location>
</feature>
<proteinExistence type="predicted"/>
<keyword evidence="2" id="KW-0812">Transmembrane</keyword>
<dbReference type="OrthoDB" id="2392789at2759"/>
<sequence length="569" mass="62805">MMSPRPTPPSTPLTPRHRHNRSLSSRFPSIFTAPKSPGHQTTASASSISTIASVSSTSSSDVNASLLPDRSWRRRPSEVEEEKFWSKRRWAWWRSRRGVLVMAAWVGAVLVVGWFGLEVSRGDDGRLKGWKEVFSTSSTIAAAVEVGVKAVDVTATQLSAVVVTRTDGSMGWTFQLPELSEMLKAEQYAEMCKSAASMPAALHAHTGEPAHAGHNHREYYFSDPTFIDPDNRTTVSDEETEICASTLTYQLNEKDVAMGKSLLGLYLAYGLAQRERRAFFIDSTTWAYGSYADYFTPPPPPPCRPPPRDWILPCPRTARHLVMTSTTAGHNLGHAFVEEYEDPKAQDTARQVRIFALARAGYEDLFRPSTSILKVAQKRVGRLDVGWKGKEGQVAVVQVRRGEVHPYRFKERFGYIPVEEYFEVARNRTGGEKVVVMSDAPEAVEGLGAEVSGEGTGLGAPRLAAPGHGVGEGEVERMFVNGVGFYKGMFEGLDVAGREAWGKSFVFDLAVAAMVLDSGSKASDGAVVVCGLKSYMCRLLAVVLGWDKAVVEKRWRNVDGMWGWRGWEW</sequence>
<evidence type="ECO:0000256" key="1">
    <source>
        <dbReference type="SAM" id="MobiDB-lite"/>
    </source>
</evidence>
<evidence type="ECO:0000313" key="3">
    <source>
        <dbReference type="EMBL" id="RPA74000.1"/>
    </source>
</evidence>
<keyword evidence="2" id="KW-0472">Membrane</keyword>
<accession>A0A3N4HQD3</accession>
<evidence type="ECO:0000256" key="2">
    <source>
        <dbReference type="SAM" id="Phobius"/>
    </source>
</evidence>
<organism evidence="3 4">
    <name type="scientific">Ascobolus immersus RN42</name>
    <dbReference type="NCBI Taxonomy" id="1160509"/>
    <lineage>
        <taxon>Eukaryota</taxon>
        <taxon>Fungi</taxon>
        <taxon>Dikarya</taxon>
        <taxon>Ascomycota</taxon>
        <taxon>Pezizomycotina</taxon>
        <taxon>Pezizomycetes</taxon>
        <taxon>Pezizales</taxon>
        <taxon>Ascobolaceae</taxon>
        <taxon>Ascobolus</taxon>
    </lineage>
</organism>
<feature type="transmembrane region" description="Helical" evidence="2">
    <location>
        <begin position="98"/>
        <end position="117"/>
    </location>
</feature>
<dbReference type="EMBL" id="ML119804">
    <property type="protein sequence ID" value="RPA74000.1"/>
    <property type="molecule type" value="Genomic_DNA"/>
</dbReference>
<evidence type="ECO:0000313" key="4">
    <source>
        <dbReference type="Proteomes" id="UP000275078"/>
    </source>
</evidence>
<dbReference type="Proteomes" id="UP000275078">
    <property type="component" value="Unassembled WGS sequence"/>
</dbReference>
<feature type="compositionally biased region" description="Pro residues" evidence="1">
    <location>
        <begin position="1"/>
        <end position="12"/>
    </location>
</feature>
<reference evidence="3 4" key="1">
    <citation type="journal article" date="2018" name="Nat. Ecol. Evol.">
        <title>Pezizomycetes genomes reveal the molecular basis of ectomycorrhizal truffle lifestyle.</title>
        <authorList>
            <person name="Murat C."/>
            <person name="Payen T."/>
            <person name="Noel B."/>
            <person name="Kuo A."/>
            <person name="Morin E."/>
            <person name="Chen J."/>
            <person name="Kohler A."/>
            <person name="Krizsan K."/>
            <person name="Balestrini R."/>
            <person name="Da Silva C."/>
            <person name="Montanini B."/>
            <person name="Hainaut M."/>
            <person name="Levati E."/>
            <person name="Barry K.W."/>
            <person name="Belfiori B."/>
            <person name="Cichocki N."/>
            <person name="Clum A."/>
            <person name="Dockter R.B."/>
            <person name="Fauchery L."/>
            <person name="Guy J."/>
            <person name="Iotti M."/>
            <person name="Le Tacon F."/>
            <person name="Lindquist E.A."/>
            <person name="Lipzen A."/>
            <person name="Malagnac F."/>
            <person name="Mello A."/>
            <person name="Molinier V."/>
            <person name="Miyauchi S."/>
            <person name="Poulain J."/>
            <person name="Riccioni C."/>
            <person name="Rubini A."/>
            <person name="Sitrit Y."/>
            <person name="Splivallo R."/>
            <person name="Traeger S."/>
            <person name="Wang M."/>
            <person name="Zifcakova L."/>
            <person name="Wipf D."/>
            <person name="Zambonelli A."/>
            <person name="Paolocci F."/>
            <person name="Nowrousian M."/>
            <person name="Ottonello S."/>
            <person name="Baldrian P."/>
            <person name="Spatafora J.W."/>
            <person name="Henrissat B."/>
            <person name="Nagy L.G."/>
            <person name="Aury J.M."/>
            <person name="Wincker P."/>
            <person name="Grigoriev I.V."/>
            <person name="Bonfante P."/>
            <person name="Martin F.M."/>
        </authorList>
    </citation>
    <scope>NUCLEOTIDE SEQUENCE [LARGE SCALE GENOMIC DNA]</scope>
    <source>
        <strain evidence="3 4">RN42</strain>
    </source>
</reference>
<name>A0A3N4HQD3_ASCIM</name>
<gene>
    <name evidence="3" type="ORF">BJ508DRAFT_43963</name>
</gene>
<dbReference type="AlphaFoldDB" id="A0A3N4HQD3"/>
<keyword evidence="2" id="KW-1133">Transmembrane helix</keyword>
<protein>
    <submittedName>
        <fullName evidence="3">Uncharacterized protein</fullName>
    </submittedName>
</protein>
<keyword evidence="4" id="KW-1185">Reference proteome</keyword>